<evidence type="ECO:0000313" key="1">
    <source>
        <dbReference type="EMBL" id="CAF0728818.1"/>
    </source>
</evidence>
<evidence type="ECO:0000313" key="2">
    <source>
        <dbReference type="EMBL" id="CAF3570432.1"/>
    </source>
</evidence>
<protein>
    <submittedName>
        <fullName evidence="2">Uncharacterized protein</fullName>
    </submittedName>
</protein>
<organism evidence="2 3">
    <name type="scientific">Adineta steineri</name>
    <dbReference type="NCBI Taxonomy" id="433720"/>
    <lineage>
        <taxon>Eukaryota</taxon>
        <taxon>Metazoa</taxon>
        <taxon>Spiralia</taxon>
        <taxon>Gnathifera</taxon>
        <taxon>Rotifera</taxon>
        <taxon>Eurotatoria</taxon>
        <taxon>Bdelloidea</taxon>
        <taxon>Adinetida</taxon>
        <taxon>Adinetidae</taxon>
        <taxon>Adineta</taxon>
    </lineage>
</organism>
<dbReference type="Proteomes" id="UP000663845">
    <property type="component" value="Unassembled WGS sequence"/>
</dbReference>
<comment type="caution">
    <text evidence="2">The sequence shown here is derived from an EMBL/GenBank/DDBJ whole genome shotgun (WGS) entry which is preliminary data.</text>
</comment>
<gene>
    <name evidence="1" type="ORF">JYZ213_LOCUS1023</name>
    <name evidence="2" type="ORF">OXD698_LOCUS4879</name>
</gene>
<accession>A0A818LDC3</accession>
<name>A0A818LDC3_9BILA</name>
<dbReference type="EMBL" id="CAJNOG010000004">
    <property type="protein sequence ID" value="CAF0728818.1"/>
    <property type="molecule type" value="Genomic_DNA"/>
</dbReference>
<dbReference type="EMBL" id="CAJOAZ010000191">
    <property type="protein sequence ID" value="CAF3570432.1"/>
    <property type="molecule type" value="Genomic_DNA"/>
</dbReference>
<evidence type="ECO:0000313" key="3">
    <source>
        <dbReference type="Proteomes" id="UP000663844"/>
    </source>
</evidence>
<dbReference type="Proteomes" id="UP000663844">
    <property type="component" value="Unassembled WGS sequence"/>
</dbReference>
<dbReference type="AlphaFoldDB" id="A0A818LDC3"/>
<sequence>MAQPNAIIKFLNPNDIQAYMAVVNNKNLFQLIHEAFQLKCDVTRGLARNEIPDLIDSIPDRDLKQTLKGVKLLGESKVNMTIDQKTGSYYKKALVAYVQRQDGKYDVLVVCATQTKELDYDKVLACGVGAVCLGVLAGFVTLNPWVGVGVAAGAAAASGAKGAYDYCQPMPDVLSGFMLHELVRKQILTVLQNGDVQLALT</sequence>
<proteinExistence type="predicted"/>
<reference evidence="2" key="1">
    <citation type="submission" date="2021-02" db="EMBL/GenBank/DDBJ databases">
        <authorList>
            <person name="Nowell W R."/>
        </authorList>
    </citation>
    <scope>NUCLEOTIDE SEQUENCE</scope>
</reference>